<comment type="caution">
    <text evidence="1">The sequence shown here is derived from an EMBL/GenBank/DDBJ whole genome shotgun (WGS) entry which is preliminary data.</text>
</comment>
<reference evidence="2" key="1">
    <citation type="submission" date="2016-06" db="EMBL/GenBank/DDBJ databases">
        <title>Parallel loss of symbiosis genes in relatives of nitrogen-fixing non-legume Parasponia.</title>
        <authorList>
            <person name="Van Velzen R."/>
            <person name="Holmer R."/>
            <person name="Bu F."/>
            <person name="Rutten L."/>
            <person name="Van Zeijl A."/>
            <person name="Liu W."/>
            <person name="Santuari L."/>
            <person name="Cao Q."/>
            <person name="Sharma T."/>
            <person name="Shen D."/>
            <person name="Roswanjaya Y."/>
            <person name="Wardhani T."/>
            <person name="Kalhor M.S."/>
            <person name="Jansen J."/>
            <person name="Van den Hoogen J."/>
            <person name="Gungor B."/>
            <person name="Hartog M."/>
            <person name="Hontelez J."/>
            <person name="Verver J."/>
            <person name="Yang W.-C."/>
            <person name="Schijlen E."/>
            <person name="Repin R."/>
            <person name="Schilthuizen M."/>
            <person name="Schranz E."/>
            <person name="Heidstra R."/>
            <person name="Miyata K."/>
            <person name="Fedorova E."/>
            <person name="Kohlen W."/>
            <person name="Bisseling T."/>
            <person name="Smit S."/>
            <person name="Geurts R."/>
        </authorList>
    </citation>
    <scope>NUCLEOTIDE SEQUENCE [LARGE SCALE GENOMIC DNA]</scope>
    <source>
        <strain evidence="2">cv. WU1-14</strain>
    </source>
</reference>
<dbReference type="OrthoDB" id="10364187at2759"/>
<gene>
    <name evidence="1" type="ORF">PanWU01x14_113980</name>
</gene>
<keyword evidence="2" id="KW-1185">Reference proteome</keyword>
<organism evidence="1 2">
    <name type="scientific">Parasponia andersonii</name>
    <name type="common">Sponia andersonii</name>
    <dbReference type="NCBI Taxonomy" id="3476"/>
    <lineage>
        <taxon>Eukaryota</taxon>
        <taxon>Viridiplantae</taxon>
        <taxon>Streptophyta</taxon>
        <taxon>Embryophyta</taxon>
        <taxon>Tracheophyta</taxon>
        <taxon>Spermatophyta</taxon>
        <taxon>Magnoliopsida</taxon>
        <taxon>eudicotyledons</taxon>
        <taxon>Gunneridae</taxon>
        <taxon>Pentapetalae</taxon>
        <taxon>rosids</taxon>
        <taxon>fabids</taxon>
        <taxon>Rosales</taxon>
        <taxon>Cannabaceae</taxon>
        <taxon>Parasponia</taxon>
    </lineage>
</organism>
<sequence>MGPMQPNPLLDPVGFSTVNEETVIVGSTDPTVDTHFASCGADEHFLQYGTCTRCARAVVKKEKKREKFR</sequence>
<dbReference type="AlphaFoldDB" id="A0A2P5CXY7"/>
<protein>
    <submittedName>
        <fullName evidence="1">Uncharacterized protein</fullName>
    </submittedName>
</protein>
<name>A0A2P5CXY7_PARAD</name>
<dbReference type="EMBL" id="JXTB01000084">
    <property type="protein sequence ID" value="PON65909.1"/>
    <property type="molecule type" value="Genomic_DNA"/>
</dbReference>
<evidence type="ECO:0000313" key="1">
    <source>
        <dbReference type="EMBL" id="PON65909.1"/>
    </source>
</evidence>
<accession>A0A2P5CXY7</accession>
<evidence type="ECO:0000313" key="2">
    <source>
        <dbReference type="Proteomes" id="UP000237105"/>
    </source>
</evidence>
<proteinExistence type="predicted"/>
<dbReference type="Proteomes" id="UP000237105">
    <property type="component" value="Unassembled WGS sequence"/>
</dbReference>